<dbReference type="SUPFAM" id="SSF56672">
    <property type="entry name" value="DNA/RNA polymerases"/>
    <property type="match status" value="1"/>
</dbReference>
<keyword evidence="2" id="KW-0695">RNA-directed DNA polymerase</keyword>
<keyword evidence="2" id="KW-0548">Nucleotidyltransferase</keyword>
<dbReference type="Proteomes" id="UP000233556">
    <property type="component" value="Unassembled WGS sequence"/>
</dbReference>
<feature type="domain" description="Reverse transcriptase" evidence="1">
    <location>
        <begin position="1"/>
        <end position="187"/>
    </location>
</feature>
<keyword evidence="2" id="KW-0808">Transferase</keyword>
<evidence type="ECO:0000313" key="2">
    <source>
        <dbReference type="EMBL" id="PKU34459.1"/>
    </source>
</evidence>
<dbReference type="InterPro" id="IPR000477">
    <property type="entry name" value="RT_dom"/>
</dbReference>
<dbReference type="EMBL" id="KZ509090">
    <property type="protein sequence ID" value="PKU34459.1"/>
    <property type="molecule type" value="Genomic_DNA"/>
</dbReference>
<evidence type="ECO:0000259" key="1">
    <source>
        <dbReference type="PROSITE" id="PS50878"/>
    </source>
</evidence>
<dbReference type="PROSITE" id="PS50878">
    <property type="entry name" value="RT_POL"/>
    <property type="match status" value="1"/>
</dbReference>
<dbReference type="InterPro" id="IPR043502">
    <property type="entry name" value="DNA/RNA_pol_sf"/>
</dbReference>
<name>A0A2I0TKX1_LIMLA</name>
<dbReference type="OrthoDB" id="416454at2759"/>
<reference evidence="3" key="2">
    <citation type="submission" date="2017-12" db="EMBL/GenBank/DDBJ databases">
        <title>Genome sequence of the Bar-tailed Godwit (Limosa lapponica baueri).</title>
        <authorList>
            <person name="Lima N.C.B."/>
            <person name="Parody-Merino A.M."/>
            <person name="Battley P.F."/>
            <person name="Fidler A.E."/>
            <person name="Prosdocimi F."/>
        </authorList>
    </citation>
    <scope>NUCLEOTIDE SEQUENCE [LARGE SCALE GENOMIC DNA]</scope>
</reference>
<proteinExistence type="predicted"/>
<keyword evidence="3" id="KW-1185">Reference proteome</keyword>
<protein>
    <submittedName>
        <fullName evidence="2">Rna-directed dna polymerase from mobile element jockey-like</fullName>
    </submittedName>
</protein>
<accession>A0A2I0TKX1</accession>
<sequence length="214" mass="24258">MKEKVCINIKTNLMAFYTGGRATDIISLDFCKAFDTVPHDILVSKLERHGFDRRTTRQTRNWLDGCTQSVAVNGSTSNWRPVMNGIPQGSVLVPLLFNVFIGDMDSGTECSLSKFADNIKLCGAADTLERRDAIQRDLDRLERLNFMNFNQVKCKVLHLVCRNFKHKSRLGREWIESSPEKDLGVLVDENVQLQPRKPTTSWAASEVWPAGRGR</sequence>
<gene>
    <name evidence="2" type="ORF">llap_15237</name>
</gene>
<dbReference type="PANTHER" id="PTHR33332">
    <property type="entry name" value="REVERSE TRANSCRIPTASE DOMAIN-CONTAINING PROTEIN"/>
    <property type="match status" value="1"/>
</dbReference>
<dbReference type="GO" id="GO:0003964">
    <property type="term" value="F:RNA-directed DNA polymerase activity"/>
    <property type="evidence" value="ECO:0007669"/>
    <property type="project" value="UniProtKB-KW"/>
</dbReference>
<organism evidence="2 3">
    <name type="scientific">Limosa lapponica baueri</name>
    <dbReference type="NCBI Taxonomy" id="1758121"/>
    <lineage>
        <taxon>Eukaryota</taxon>
        <taxon>Metazoa</taxon>
        <taxon>Chordata</taxon>
        <taxon>Craniata</taxon>
        <taxon>Vertebrata</taxon>
        <taxon>Euteleostomi</taxon>
        <taxon>Archelosauria</taxon>
        <taxon>Archosauria</taxon>
        <taxon>Dinosauria</taxon>
        <taxon>Saurischia</taxon>
        <taxon>Theropoda</taxon>
        <taxon>Coelurosauria</taxon>
        <taxon>Aves</taxon>
        <taxon>Neognathae</taxon>
        <taxon>Neoaves</taxon>
        <taxon>Charadriiformes</taxon>
        <taxon>Scolopacidae</taxon>
        <taxon>Limosa</taxon>
    </lineage>
</organism>
<evidence type="ECO:0000313" key="3">
    <source>
        <dbReference type="Proteomes" id="UP000233556"/>
    </source>
</evidence>
<dbReference type="Pfam" id="PF00078">
    <property type="entry name" value="RVT_1"/>
    <property type="match status" value="1"/>
</dbReference>
<dbReference type="AlphaFoldDB" id="A0A2I0TKX1"/>
<reference evidence="3" key="1">
    <citation type="submission" date="2017-11" db="EMBL/GenBank/DDBJ databases">
        <authorList>
            <person name="Lima N.C."/>
            <person name="Parody-Merino A.M."/>
            <person name="Battley P.F."/>
            <person name="Fidler A.E."/>
            <person name="Prosdocimi F."/>
        </authorList>
    </citation>
    <scope>NUCLEOTIDE SEQUENCE [LARGE SCALE GENOMIC DNA]</scope>
</reference>